<evidence type="ECO:0000313" key="1">
    <source>
        <dbReference type="EMBL" id="KAJ8066633.1"/>
    </source>
</evidence>
<proteinExistence type="predicted"/>
<organism evidence="1 2">
    <name type="scientific">Sclerotinia nivalis</name>
    <dbReference type="NCBI Taxonomy" id="352851"/>
    <lineage>
        <taxon>Eukaryota</taxon>
        <taxon>Fungi</taxon>
        <taxon>Dikarya</taxon>
        <taxon>Ascomycota</taxon>
        <taxon>Pezizomycotina</taxon>
        <taxon>Leotiomycetes</taxon>
        <taxon>Helotiales</taxon>
        <taxon>Sclerotiniaceae</taxon>
        <taxon>Sclerotinia</taxon>
    </lineage>
</organism>
<dbReference type="OrthoDB" id="4526357at2759"/>
<protein>
    <submittedName>
        <fullName evidence="1">Uncharacterized protein</fullName>
    </submittedName>
</protein>
<accession>A0A9X0DN28</accession>
<dbReference type="Proteomes" id="UP001152300">
    <property type="component" value="Unassembled WGS sequence"/>
</dbReference>
<dbReference type="AlphaFoldDB" id="A0A9X0DN28"/>
<name>A0A9X0DN28_9HELO</name>
<reference evidence="1" key="1">
    <citation type="submission" date="2022-11" db="EMBL/GenBank/DDBJ databases">
        <title>Genome Resource of Sclerotinia nivalis Strain SnTB1, a Plant Pathogen Isolated from American Ginseng.</title>
        <authorList>
            <person name="Fan S."/>
        </authorList>
    </citation>
    <scope>NUCLEOTIDE SEQUENCE</scope>
    <source>
        <strain evidence="1">SnTB1</strain>
    </source>
</reference>
<sequence length="82" mass="9004">MATPSLSKSLSDRANTLTNKTNDAQAIFGPITTLLDNYLSSNEVLSLPTRSRKLLIALCLDFKATTERYFDVLITGHHPPPS</sequence>
<comment type="caution">
    <text evidence="1">The sequence shown here is derived from an EMBL/GenBank/DDBJ whole genome shotgun (WGS) entry which is preliminary data.</text>
</comment>
<keyword evidence="2" id="KW-1185">Reference proteome</keyword>
<dbReference type="EMBL" id="JAPEIS010000005">
    <property type="protein sequence ID" value="KAJ8066633.1"/>
    <property type="molecule type" value="Genomic_DNA"/>
</dbReference>
<evidence type="ECO:0000313" key="2">
    <source>
        <dbReference type="Proteomes" id="UP001152300"/>
    </source>
</evidence>
<gene>
    <name evidence="1" type="ORF">OCU04_005681</name>
</gene>